<keyword evidence="2" id="KW-1185">Reference proteome</keyword>
<accession>M2LQV0</accession>
<proteinExistence type="predicted"/>
<dbReference type="Proteomes" id="UP000011761">
    <property type="component" value="Unassembled WGS sequence"/>
</dbReference>
<dbReference type="GeneID" id="19112358"/>
<dbReference type="RefSeq" id="XP_007676182.1">
    <property type="nucleotide sequence ID" value="XM_007677992.1"/>
</dbReference>
<organism evidence="1 2">
    <name type="scientific">Baudoinia panamericana (strain UAMH 10762)</name>
    <name type="common">Angels' share fungus</name>
    <name type="synonym">Baudoinia compniacensis (strain UAMH 10762)</name>
    <dbReference type="NCBI Taxonomy" id="717646"/>
    <lineage>
        <taxon>Eukaryota</taxon>
        <taxon>Fungi</taxon>
        <taxon>Dikarya</taxon>
        <taxon>Ascomycota</taxon>
        <taxon>Pezizomycotina</taxon>
        <taxon>Dothideomycetes</taxon>
        <taxon>Dothideomycetidae</taxon>
        <taxon>Mycosphaerellales</taxon>
        <taxon>Teratosphaeriaceae</taxon>
        <taxon>Baudoinia</taxon>
    </lineage>
</organism>
<dbReference type="HOGENOM" id="CLU_2811940_0_0_1"/>
<name>M2LQV0_BAUPA</name>
<gene>
    <name evidence="1" type="ORF">BAUCODRAFT_34200</name>
</gene>
<sequence>MRDNSDGARLWIVNAEAGGSSCSLLPVCSGTSYVVGSASASGESAFLLGSAVASKLSCSKGPSNRTP</sequence>
<reference evidence="1 2" key="1">
    <citation type="journal article" date="2012" name="PLoS Pathog.">
        <title>Diverse lifestyles and strategies of plant pathogenesis encoded in the genomes of eighteen Dothideomycetes fungi.</title>
        <authorList>
            <person name="Ohm R.A."/>
            <person name="Feau N."/>
            <person name="Henrissat B."/>
            <person name="Schoch C.L."/>
            <person name="Horwitz B.A."/>
            <person name="Barry K.W."/>
            <person name="Condon B.J."/>
            <person name="Copeland A.C."/>
            <person name="Dhillon B."/>
            <person name="Glaser F."/>
            <person name="Hesse C.N."/>
            <person name="Kosti I."/>
            <person name="LaButti K."/>
            <person name="Lindquist E.A."/>
            <person name="Lucas S."/>
            <person name="Salamov A.A."/>
            <person name="Bradshaw R.E."/>
            <person name="Ciuffetti L."/>
            <person name="Hamelin R.C."/>
            <person name="Kema G.H.J."/>
            <person name="Lawrence C."/>
            <person name="Scott J.A."/>
            <person name="Spatafora J.W."/>
            <person name="Turgeon B.G."/>
            <person name="de Wit P.J.G.M."/>
            <person name="Zhong S."/>
            <person name="Goodwin S.B."/>
            <person name="Grigoriev I.V."/>
        </authorList>
    </citation>
    <scope>NUCLEOTIDE SEQUENCE [LARGE SCALE GENOMIC DNA]</scope>
    <source>
        <strain evidence="1 2">UAMH 10762</strain>
    </source>
</reference>
<dbReference type="AlphaFoldDB" id="M2LQV0"/>
<dbReference type="EMBL" id="KB445555">
    <property type="protein sequence ID" value="EMC96807.1"/>
    <property type="molecule type" value="Genomic_DNA"/>
</dbReference>
<dbReference type="KEGG" id="bcom:BAUCODRAFT_34200"/>
<evidence type="ECO:0000313" key="2">
    <source>
        <dbReference type="Proteomes" id="UP000011761"/>
    </source>
</evidence>
<protein>
    <submittedName>
        <fullName evidence="1">Uncharacterized protein</fullName>
    </submittedName>
</protein>
<evidence type="ECO:0000313" key="1">
    <source>
        <dbReference type="EMBL" id="EMC96807.1"/>
    </source>
</evidence>